<dbReference type="Gene3D" id="3.80.10.10">
    <property type="entry name" value="Ribonuclease Inhibitor"/>
    <property type="match status" value="1"/>
</dbReference>
<keyword evidence="2" id="KW-1185">Reference proteome</keyword>
<dbReference type="InterPro" id="IPR052859">
    <property type="entry name" value="LRR-IQ_domain_protein"/>
</dbReference>
<reference evidence="1" key="1">
    <citation type="journal article" date="2022" name="bioRxiv">
        <title>Sequencing and chromosome-scale assembly of the giantPleurodeles waltlgenome.</title>
        <authorList>
            <person name="Brown T."/>
            <person name="Elewa A."/>
            <person name="Iarovenko S."/>
            <person name="Subramanian E."/>
            <person name="Araus A.J."/>
            <person name="Petzold A."/>
            <person name="Susuki M."/>
            <person name="Suzuki K.-i.T."/>
            <person name="Hayashi T."/>
            <person name="Toyoda A."/>
            <person name="Oliveira C."/>
            <person name="Osipova E."/>
            <person name="Leigh N.D."/>
            <person name="Simon A."/>
            <person name="Yun M.H."/>
        </authorList>
    </citation>
    <scope>NUCLEOTIDE SEQUENCE</scope>
    <source>
        <strain evidence="1">20211129_DDA</strain>
        <tissue evidence="1">Liver</tissue>
    </source>
</reference>
<name>A0AAV7T419_PLEWA</name>
<organism evidence="1 2">
    <name type="scientific">Pleurodeles waltl</name>
    <name type="common">Iberian ribbed newt</name>
    <dbReference type="NCBI Taxonomy" id="8319"/>
    <lineage>
        <taxon>Eukaryota</taxon>
        <taxon>Metazoa</taxon>
        <taxon>Chordata</taxon>
        <taxon>Craniata</taxon>
        <taxon>Vertebrata</taxon>
        <taxon>Euteleostomi</taxon>
        <taxon>Amphibia</taxon>
        <taxon>Batrachia</taxon>
        <taxon>Caudata</taxon>
        <taxon>Salamandroidea</taxon>
        <taxon>Salamandridae</taxon>
        <taxon>Pleurodelinae</taxon>
        <taxon>Pleurodeles</taxon>
    </lineage>
</organism>
<comment type="caution">
    <text evidence="1">The sequence shown here is derived from an EMBL/GenBank/DDBJ whole genome shotgun (WGS) entry which is preliminary data.</text>
</comment>
<evidence type="ECO:0000313" key="1">
    <source>
        <dbReference type="EMBL" id="KAJ1170799.1"/>
    </source>
</evidence>
<dbReference type="PROSITE" id="PS51450">
    <property type="entry name" value="LRR"/>
    <property type="match status" value="1"/>
</dbReference>
<dbReference type="PANTHER" id="PTHR46723:SF1">
    <property type="entry name" value="LEUCINE-RICH REPEAT AND IQ DOMAIN-CONTAINING PROTEIN 3"/>
    <property type="match status" value="1"/>
</dbReference>
<dbReference type="PANTHER" id="PTHR46723">
    <property type="entry name" value="LEUCINE-RICH REPEAT AND IQ DOMAIN-CONTAINING PROTEIN 3"/>
    <property type="match status" value="1"/>
</dbReference>
<evidence type="ECO:0000313" key="2">
    <source>
        <dbReference type="Proteomes" id="UP001066276"/>
    </source>
</evidence>
<sequence>MVLEHGQTLSKSPGEEDLQDVLLVQLSKLSLRDVEYLQYCTTLKICILANNYITSMEPLLACTQLIKLDLHGNQIHLLPRQEFWSEMRELKLLYLHNNPIEKLKNVQALSSCSNLIGLTLFDTPASLKKRYRHIVVNSILSLKVLDNYVISDEEIIEDCHLTDMFKPLNPRLFLNMLPVLKTETSFQDEIKEVKEIISKINHILAHNSPVLIIQRMIRGYLTRRKKMGIIGDKKKKQRYRMFDGVKSMIMQHADFRAEINRCAHNSAKCEEKNQQENRITEHCSSPDKRIMYITIDLNKLCKEITQLSIMLDLHATMKYKKCRLRVYARLTCK</sequence>
<accession>A0AAV7T419</accession>
<dbReference type="InterPro" id="IPR001611">
    <property type="entry name" value="Leu-rich_rpt"/>
</dbReference>
<dbReference type="Proteomes" id="UP001066276">
    <property type="component" value="Chromosome 4_1"/>
</dbReference>
<dbReference type="InterPro" id="IPR032675">
    <property type="entry name" value="LRR_dom_sf"/>
</dbReference>
<dbReference type="EMBL" id="JANPWB010000007">
    <property type="protein sequence ID" value="KAJ1170799.1"/>
    <property type="molecule type" value="Genomic_DNA"/>
</dbReference>
<gene>
    <name evidence="1" type="ORF">NDU88_002670</name>
</gene>
<dbReference type="AlphaFoldDB" id="A0AAV7T419"/>
<protein>
    <submittedName>
        <fullName evidence="1">Uncharacterized protein</fullName>
    </submittedName>
</protein>
<dbReference type="SUPFAM" id="SSF52058">
    <property type="entry name" value="L domain-like"/>
    <property type="match status" value="1"/>
</dbReference>
<proteinExistence type="predicted"/>
<dbReference type="PROSITE" id="PS50096">
    <property type="entry name" value="IQ"/>
    <property type="match status" value="1"/>
</dbReference>